<reference evidence="3 4" key="1">
    <citation type="journal article" date="2011" name="J. Bacteriol.">
        <title>Genome sequence of the mercury-methylating strain Desulfovibrio desulfuricans ND132.</title>
        <authorList>
            <person name="Brown S.D."/>
            <person name="Gilmour C.C."/>
            <person name="Kucken A.M."/>
            <person name="Wall J.D."/>
            <person name="Elias D.A."/>
            <person name="Brandt C.C."/>
            <person name="Podar M."/>
            <person name="Chertkov O."/>
            <person name="Held B."/>
            <person name="Bruce D.C."/>
            <person name="Detter J.C."/>
            <person name="Tapia R."/>
            <person name="Han C.S."/>
            <person name="Goodwin L.A."/>
            <person name="Cheng J.F."/>
            <person name="Pitluck S."/>
            <person name="Woyke T."/>
            <person name="Mikhailova N."/>
            <person name="Ivanova N.N."/>
            <person name="Han J."/>
            <person name="Lucas S."/>
            <person name="Lapidus A.L."/>
            <person name="Land M.L."/>
            <person name="Hauser L.J."/>
            <person name="Palumbo A.V."/>
        </authorList>
    </citation>
    <scope>NUCLEOTIDE SEQUENCE [LARGE SCALE GENOMIC DNA]</scope>
    <source>
        <strain evidence="3 4">ND132</strain>
    </source>
</reference>
<feature type="signal peptide" evidence="2">
    <location>
        <begin position="1"/>
        <end position="35"/>
    </location>
</feature>
<dbReference type="Proteomes" id="UP000007845">
    <property type="component" value="Chromosome"/>
</dbReference>
<feature type="chain" id="PRO_5003255096" evidence="2">
    <location>
        <begin position="36"/>
        <end position="394"/>
    </location>
</feature>
<feature type="region of interest" description="Disordered" evidence="1">
    <location>
        <begin position="350"/>
        <end position="372"/>
    </location>
</feature>
<keyword evidence="4" id="KW-1185">Reference proteome</keyword>
<evidence type="ECO:0000313" key="4">
    <source>
        <dbReference type="Proteomes" id="UP000007845"/>
    </source>
</evidence>
<sequence precursor="true">MLGPLVPGRLSAGLFAALAATVLCATVLCASLARAQAGPEAPGGLPIPLEEEVTGERTSDALDETQRSWSEQVLSTATWMDAFFDDGLYKTTSNKTYLRFSLKPSYDHRGVQFKVDTDLRLQLPNTERWLLNVGGSPDQGTLSGSTTLEEEERNTDRSDKANAYAGLSTFFQHTETRNVSTGGGIKLSTSRLALYGTFSWVELWPFKHWDLRATQRFRIYTDEPAEFKSRLDADWPLSHRFLFRSTGAVLFRVDNPDTSYDLDLTLFQYLTTRRALMYRLRNGFVTSTHTPFQLNRVAAEVEYRRQWRDWFYASLIPQLVFEDQRDWRADPGIRLNFSFRFGYTPEVTNASPYAGKQRADDQRNRAERERNLREGQARIQRWMLEQEESGEPAP</sequence>
<dbReference type="RefSeq" id="WP_014322732.1">
    <property type="nucleotide sequence ID" value="NC_016803.1"/>
</dbReference>
<proteinExistence type="predicted"/>
<dbReference type="EMBL" id="CP003220">
    <property type="protein sequence ID" value="EGB15305.1"/>
    <property type="molecule type" value="Genomic_DNA"/>
</dbReference>
<keyword evidence="2" id="KW-0732">Signal</keyword>
<evidence type="ECO:0000256" key="1">
    <source>
        <dbReference type="SAM" id="MobiDB-lite"/>
    </source>
</evidence>
<dbReference type="HOGENOM" id="CLU_699665_0_0_7"/>
<protein>
    <submittedName>
        <fullName evidence="3">Uncharacterized protein</fullName>
    </submittedName>
</protein>
<dbReference type="KEGG" id="ddn:DND132_2100"/>
<name>F0JHR9_9BACT</name>
<accession>F0JHR9</accession>
<gene>
    <name evidence="3" type="ORF">DND132_2100</name>
</gene>
<dbReference type="STRING" id="641491.DND132_2100"/>
<feature type="region of interest" description="Disordered" evidence="1">
    <location>
        <begin position="133"/>
        <end position="158"/>
    </location>
</feature>
<organism evidence="3 4">
    <name type="scientific">Pseudodesulfovibrio mercurii</name>
    <dbReference type="NCBI Taxonomy" id="641491"/>
    <lineage>
        <taxon>Bacteria</taxon>
        <taxon>Pseudomonadati</taxon>
        <taxon>Thermodesulfobacteriota</taxon>
        <taxon>Desulfovibrionia</taxon>
        <taxon>Desulfovibrionales</taxon>
        <taxon>Desulfovibrionaceae</taxon>
    </lineage>
</organism>
<evidence type="ECO:0000256" key="2">
    <source>
        <dbReference type="SAM" id="SignalP"/>
    </source>
</evidence>
<evidence type="ECO:0000313" key="3">
    <source>
        <dbReference type="EMBL" id="EGB15305.1"/>
    </source>
</evidence>
<dbReference type="AlphaFoldDB" id="F0JHR9"/>
<feature type="compositionally biased region" description="Basic and acidic residues" evidence="1">
    <location>
        <begin position="357"/>
        <end position="372"/>
    </location>
</feature>